<name>A0A4Y7QMX0_9AGAM</name>
<evidence type="ECO:0000313" key="2">
    <source>
        <dbReference type="EMBL" id="TDL28250.1"/>
    </source>
</evidence>
<keyword evidence="3" id="KW-1185">Reference proteome</keyword>
<keyword evidence="1" id="KW-0472">Membrane</keyword>
<dbReference type="VEuPathDB" id="FungiDB:BD410DRAFT_353285"/>
<sequence length="58" mass="6103">MPGKRVVECLNYNVVASLYVAISASSALLCFPPPRRSLYLLSLGCLVPSAALGVSGMF</sequence>
<evidence type="ECO:0000313" key="3">
    <source>
        <dbReference type="Proteomes" id="UP000294933"/>
    </source>
</evidence>
<keyword evidence="1" id="KW-1133">Transmembrane helix</keyword>
<dbReference type="EMBL" id="ML170158">
    <property type="protein sequence ID" value="TDL28250.1"/>
    <property type="molecule type" value="Genomic_DNA"/>
</dbReference>
<keyword evidence="1" id="KW-0812">Transmembrane</keyword>
<accession>A0A4Y7QMX0</accession>
<gene>
    <name evidence="2" type="ORF">BD410DRAFT_353285</name>
</gene>
<reference evidence="2 3" key="1">
    <citation type="submission" date="2018-06" db="EMBL/GenBank/DDBJ databases">
        <title>A transcriptomic atlas of mushroom development highlights an independent origin of complex multicellularity.</title>
        <authorList>
            <consortium name="DOE Joint Genome Institute"/>
            <person name="Krizsan K."/>
            <person name="Almasi E."/>
            <person name="Merenyi Z."/>
            <person name="Sahu N."/>
            <person name="Viragh M."/>
            <person name="Koszo T."/>
            <person name="Mondo S."/>
            <person name="Kiss B."/>
            <person name="Balint B."/>
            <person name="Kues U."/>
            <person name="Barry K."/>
            <person name="Hegedus J.C."/>
            <person name="Henrissat B."/>
            <person name="Johnson J."/>
            <person name="Lipzen A."/>
            <person name="Ohm R."/>
            <person name="Nagy I."/>
            <person name="Pangilinan J."/>
            <person name="Yan J."/>
            <person name="Xiong Y."/>
            <person name="Grigoriev I.V."/>
            <person name="Hibbett D.S."/>
            <person name="Nagy L.G."/>
        </authorList>
    </citation>
    <scope>NUCLEOTIDE SEQUENCE [LARGE SCALE GENOMIC DNA]</scope>
    <source>
        <strain evidence="2 3">SZMC22713</strain>
    </source>
</reference>
<evidence type="ECO:0000256" key="1">
    <source>
        <dbReference type="SAM" id="Phobius"/>
    </source>
</evidence>
<proteinExistence type="predicted"/>
<dbReference type="Proteomes" id="UP000294933">
    <property type="component" value="Unassembled WGS sequence"/>
</dbReference>
<feature type="transmembrane region" description="Helical" evidence="1">
    <location>
        <begin position="12"/>
        <end position="31"/>
    </location>
</feature>
<protein>
    <submittedName>
        <fullName evidence="2">Uncharacterized protein</fullName>
    </submittedName>
</protein>
<organism evidence="2 3">
    <name type="scientific">Rickenella mellea</name>
    <dbReference type="NCBI Taxonomy" id="50990"/>
    <lineage>
        <taxon>Eukaryota</taxon>
        <taxon>Fungi</taxon>
        <taxon>Dikarya</taxon>
        <taxon>Basidiomycota</taxon>
        <taxon>Agaricomycotina</taxon>
        <taxon>Agaricomycetes</taxon>
        <taxon>Hymenochaetales</taxon>
        <taxon>Rickenellaceae</taxon>
        <taxon>Rickenella</taxon>
    </lineage>
</organism>
<dbReference type="AlphaFoldDB" id="A0A4Y7QMX0"/>